<dbReference type="Pfam" id="PF00583">
    <property type="entry name" value="Acetyltransf_1"/>
    <property type="match status" value="1"/>
</dbReference>
<evidence type="ECO:0000313" key="5">
    <source>
        <dbReference type="EMBL" id="OSY40154.1"/>
    </source>
</evidence>
<name>A0A1Y2MY63_PSEAH</name>
<evidence type="ECO:0000313" key="6">
    <source>
        <dbReference type="Proteomes" id="UP000194360"/>
    </source>
</evidence>
<dbReference type="EMBL" id="MIGB01000014">
    <property type="protein sequence ID" value="OSY40154.1"/>
    <property type="molecule type" value="Genomic_DNA"/>
</dbReference>
<organism evidence="5 6">
    <name type="scientific">Pseudonocardia autotrophica</name>
    <name type="common">Amycolata autotrophica</name>
    <name type="synonym">Nocardia autotrophica</name>
    <dbReference type="NCBI Taxonomy" id="2074"/>
    <lineage>
        <taxon>Bacteria</taxon>
        <taxon>Bacillati</taxon>
        <taxon>Actinomycetota</taxon>
        <taxon>Actinomycetes</taxon>
        <taxon>Pseudonocardiales</taxon>
        <taxon>Pseudonocardiaceae</taxon>
        <taxon>Pseudonocardia</taxon>
    </lineage>
</organism>
<dbReference type="PANTHER" id="PTHR43877">
    <property type="entry name" value="AMINOALKYLPHOSPHONATE N-ACETYLTRANSFERASE-RELATED-RELATED"/>
    <property type="match status" value="1"/>
</dbReference>
<dbReference type="GO" id="GO:0016747">
    <property type="term" value="F:acyltransferase activity, transferring groups other than amino-acyl groups"/>
    <property type="evidence" value="ECO:0007669"/>
    <property type="project" value="InterPro"/>
</dbReference>
<accession>A0A1Y2MY63</accession>
<evidence type="ECO:0000256" key="3">
    <source>
        <dbReference type="SAM" id="MobiDB-lite"/>
    </source>
</evidence>
<dbReference type="RefSeq" id="WP_232021160.1">
    <property type="nucleotide sequence ID" value="NZ_AP018920.1"/>
</dbReference>
<feature type="region of interest" description="Disordered" evidence="3">
    <location>
        <begin position="1"/>
        <end position="28"/>
    </location>
</feature>
<dbReference type="Proteomes" id="UP000194360">
    <property type="component" value="Unassembled WGS sequence"/>
</dbReference>
<protein>
    <submittedName>
        <fullName evidence="5">Acetyltransferase (GNAT) family protein</fullName>
    </submittedName>
</protein>
<evidence type="ECO:0000256" key="2">
    <source>
        <dbReference type="ARBA" id="ARBA00023315"/>
    </source>
</evidence>
<dbReference type="AlphaFoldDB" id="A0A1Y2MY63"/>
<dbReference type="Gene3D" id="3.40.630.30">
    <property type="match status" value="1"/>
</dbReference>
<gene>
    <name evidence="5" type="ORF">BG845_02977</name>
</gene>
<evidence type="ECO:0000256" key="1">
    <source>
        <dbReference type="ARBA" id="ARBA00022679"/>
    </source>
</evidence>
<feature type="compositionally biased region" description="Polar residues" evidence="3">
    <location>
        <begin position="1"/>
        <end position="12"/>
    </location>
</feature>
<comment type="caution">
    <text evidence="5">The sequence shown here is derived from an EMBL/GenBank/DDBJ whole genome shotgun (WGS) entry which is preliminary data.</text>
</comment>
<evidence type="ECO:0000259" key="4">
    <source>
        <dbReference type="PROSITE" id="PS51186"/>
    </source>
</evidence>
<sequence length="186" mass="20044">MTETTGASSGLSSIPDRGSGAGGSEWEHGGRRLRVRVADERDVAGLARLRRQWLEERAGRPVADPGFEEAFAAWWRVEQPRRAFWIAEAGSERAGYTAIGSINVLETVQMPRPGGRGTRTGQVGNAFVLGSFAEAGVPRALLAAVVAHAHDRGYRRLMLAPTAGSTAFYRRAGFRPAGDTLLVLEQ</sequence>
<feature type="domain" description="N-acetyltransferase" evidence="4">
    <location>
        <begin position="33"/>
        <end position="186"/>
    </location>
</feature>
<dbReference type="STRING" id="2074.BG845_02977"/>
<dbReference type="SUPFAM" id="SSF55729">
    <property type="entry name" value="Acyl-CoA N-acyltransferases (Nat)"/>
    <property type="match status" value="1"/>
</dbReference>
<dbReference type="InterPro" id="IPR050832">
    <property type="entry name" value="Bact_Acetyltransf"/>
</dbReference>
<keyword evidence="2" id="KW-0012">Acyltransferase</keyword>
<dbReference type="InterPro" id="IPR000182">
    <property type="entry name" value="GNAT_dom"/>
</dbReference>
<keyword evidence="6" id="KW-1185">Reference proteome</keyword>
<dbReference type="InterPro" id="IPR016181">
    <property type="entry name" value="Acyl_CoA_acyltransferase"/>
</dbReference>
<reference evidence="5 6" key="1">
    <citation type="submission" date="2016-09" db="EMBL/GenBank/DDBJ databases">
        <title>Pseudonocardia autotrophica DSM535, a candidate organism with high potential of specific P450 cytochromes.</title>
        <authorList>
            <person name="Grumaz C."/>
            <person name="Vainshtein Y."/>
            <person name="Kirstahler P."/>
            <person name="Sohn K."/>
        </authorList>
    </citation>
    <scope>NUCLEOTIDE SEQUENCE [LARGE SCALE GENOMIC DNA]</scope>
    <source>
        <strain evidence="5 6">DSM 535</strain>
    </source>
</reference>
<keyword evidence="1 5" id="KW-0808">Transferase</keyword>
<proteinExistence type="predicted"/>
<dbReference type="PROSITE" id="PS51186">
    <property type="entry name" value="GNAT"/>
    <property type="match status" value="1"/>
</dbReference>